<feature type="compositionally biased region" description="Low complexity" evidence="2">
    <location>
        <begin position="56"/>
        <end position="67"/>
    </location>
</feature>
<organism evidence="4 5">
    <name type="scientific">Verticillium dahliae</name>
    <name type="common">Verticillium wilt</name>
    <dbReference type="NCBI Taxonomy" id="27337"/>
    <lineage>
        <taxon>Eukaryota</taxon>
        <taxon>Fungi</taxon>
        <taxon>Dikarya</taxon>
        <taxon>Ascomycota</taxon>
        <taxon>Pezizomycotina</taxon>
        <taxon>Sordariomycetes</taxon>
        <taxon>Hypocreomycetidae</taxon>
        <taxon>Glomerellales</taxon>
        <taxon>Plectosphaerellaceae</taxon>
        <taxon>Verticillium</taxon>
    </lineage>
</organism>
<sequence>MAYNPYGNNPYGPPPTFGGYPGAAGAGAPGMAPPPGLGPPPGMSSAPGLAPPPGVQQSNNAQANRQSGLPPNFQAPNIPNNFDFSAPVIRLSALGGKPGSQGDGGRKDSSAPSSGRPGLGMDRRDDQSRNAARDNIQSLVPPTNEERLRTIFIHKIPEGLGADENIERLLNSVGRLRRWDSAASQLSDGKGAKFGFAQYDDPDSFATAADILQDVEVPLARQGPKEAPADGDGFDGVEMVKLQVTIDPNSLKYAESYKESRGDEAATETRLEAAKAALKQVIRDLVYPKTAVKGADGEGDTSMGNGENVEVVNISLAQDDELADIPAEMREVVAAEIAAFRDRSIRRDMERLKREEEMEEAERQRNNPQHRSRLDTPPPDASSGSRGPHNAPSGPRGTNGTRSVSFVNGGVANAEYSINREDEESDADDEELYRRHLNKQKEDDENLYTEAERKWFNRERSRQAALERERDREQQEEETFERRRDEQLEREKAWDDEREASRKSHPFYRDHAAWVRKRQMDRADEAARDDNDRRAEADEKRREAADNEHARGMADSFLDRQAQELEQRQQATAAAPAPFKLSLGAAAQRNQQKAASNRRTIAEVEGLLDDEEQDGTAKRQLIPIQFEPTTAADKMTEEELSKAVRALAQEIPSEKEGLWKWDVQWEHLDDSIIREKLRPFVEKKIVEYLGVQEELLVEVVEEHLRKHGKPEDLVEELRGALDDEAEDMAKKLWRMVIFFTESEKRGYPA</sequence>
<feature type="compositionally biased region" description="Gly residues" evidence="2">
    <location>
        <begin position="19"/>
        <end position="28"/>
    </location>
</feature>
<dbReference type="InterPro" id="IPR052768">
    <property type="entry name" value="RBM25"/>
</dbReference>
<accession>A0A444RP07</accession>
<evidence type="ECO:0000256" key="2">
    <source>
        <dbReference type="SAM" id="MobiDB-lite"/>
    </source>
</evidence>
<dbReference type="Gene3D" id="1.20.1390.10">
    <property type="entry name" value="PWI domain"/>
    <property type="match status" value="1"/>
</dbReference>
<keyword evidence="1" id="KW-0507">mRNA processing</keyword>
<evidence type="ECO:0000313" key="4">
    <source>
        <dbReference type="EMBL" id="RXG42900.1"/>
    </source>
</evidence>
<dbReference type="InterPro" id="IPR002483">
    <property type="entry name" value="PWI_dom"/>
</dbReference>
<feature type="compositionally biased region" description="Basic and acidic residues" evidence="2">
    <location>
        <begin position="480"/>
        <end position="567"/>
    </location>
</feature>
<feature type="region of interest" description="Disordered" evidence="2">
    <location>
        <begin position="1"/>
        <end position="144"/>
    </location>
</feature>
<dbReference type="EMBL" id="RSDZ01000120">
    <property type="protein sequence ID" value="RXG42900.1"/>
    <property type="molecule type" value="Genomic_DNA"/>
</dbReference>
<dbReference type="SUPFAM" id="SSF101233">
    <property type="entry name" value="PWI domain"/>
    <property type="match status" value="1"/>
</dbReference>
<dbReference type="SMART" id="SM00311">
    <property type="entry name" value="PWI"/>
    <property type="match status" value="1"/>
</dbReference>
<dbReference type="PANTHER" id="PTHR18806:SF4">
    <property type="entry name" value="RNA-BINDING PROTEIN 25"/>
    <property type="match status" value="1"/>
</dbReference>
<dbReference type="PANTHER" id="PTHR18806">
    <property type="entry name" value="RBM25 PROTEIN"/>
    <property type="match status" value="1"/>
</dbReference>
<gene>
    <name evidence="4" type="ORF">VDGE_00760</name>
</gene>
<dbReference type="AlphaFoldDB" id="A0A444RP07"/>
<protein>
    <recommendedName>
        <fullName evidence="3">PWI domain-containing protein</fullName>
    </recommendedName>
</protein>
<reference evidence="4 5" key="1">
    <citation type="submission" date="2018-12" db="EMBL/GenBank/DDBJ databases">
        <title>Genome of Verticillium dahliae isolate Getta Getta.</title>
        <authorList>
            <person name="Gardiner D.M."/>
        </authorList>
    </citation>
    <scope>NUCLEOTIDE SEQUENCE [LARGE SCALE GENOMIC DNA]</scope>
    <source>
        <strain evidence="4 5">Getta Getta</strain>
    </source>
</reference>
<evidence type="ECO:0000256" key="1">
    <source>
        <dbReference type="ARBA" id="ARBA00022664"/>
    </source>
</evidence>
<feature type="compositionally biased region" description="Acidic residues" evidence="2">
    <location>
        <begin position="421"/>
        <end position="431"/>
    </location>
</feature>
<dbReference type="InterPro" id="IPR036483">
    <property type="entry name" value="PWI_dom_sf"/>
</dbReference>
<feature type="compositionally biased region" description="Basic and acidic residues" evidence="2">
    <location>
        <begin position="352"/>
        <end position="365"/>
    </location>
</feature>
<evidence type="ECO:0000259" key="3">
    <source>
        <dbReference type="PROSITE" id="PS51025"/>
    </source>
</evidence>
<feature type="compositionally biased region" description="Low complexity" evidence="2">
    <location>
        <begin position="568"/>
        <end position="577"/>
    </location>
</feature>
<comment type="caution">
    <text evidence="4">The sequence shown here is derived from an EMBL/GenBank/DDBJ whole genome shotgun (WGS) entry which is preliminary data.</text>
</comment>
<feature type="compositionally biased region" description="Pro residues" evidence="2">
    <location>
        <begin position="31"/>
        <end position="42"/>
    </location>
</feature>
<dbReference type="GO" id="GO:0005681">
    <property type="term" value="C:spliceosomal complex"/>
    <property type="evidence" value="ECO:0007669"/>
    <property type="project" value="TreeGrafter"/>
</dbReference>
<evidence type="ECO:0000313" key="5">
    <source>
        <dbReference type="Proteomes" id="UP000288725"/>
    </source>
</evidence>
<proteinExistence type="predicted"/>
<feature type="compositionally biased region" description="Polar residues" evidence="2">
    <location>
        <begin position="74"/>
        <end position="83"/>
    </location>
</feature>
<feature type="compositionally biased region" description="Polar residues" evidence="2">
    <location>
        <begin position="396"/>
        <end position="406"/>
    </location>
</feature>
<dbReference type="GO" id="GO:0006397">
    <property type="term" value="P:mRNA processing"/>
    <property type="evidence" value="ECO:0007669"/>
    <property type="project" value="UniProtKB-KW"/>
</dbReference>
<name>A0A444RP07_VERDA</name>
<dbReference type="Proteomes" id="UP000288725">
    <property type="component" value="Chromosome 2"/>
</dbReference>
<dbReference type="GO" id="GO:0003729">
    <property type="term" value="F:mRNA binding"/>
    <property type="evidence" value="ECO:0007669"/>
    <property type="project" value="TreeGrafter"/>
</dbReference>
<feature type="compositionally biased region" description="Low complexity" evidence="2">
    <location>
        <begin position="1"/>
        <end position="10"/>
    </location>
</feature>
<feature type="region of interest" description="Disordered" evidence="2">
    <location>
        <begin position="352"/>
        <end position="577"/>
    </location>
</feature>
<feature type="domain" description="PWI" evidence="3">
    <location>
        <begin position="656"/>
        <end position="749"/>
    </location>
</feature>
<dbReference type="PROSITE" id="PS51025">
    <property type="entry name" value="PWI"/>
    <property type="match status" value="1"/>
</dbReference>
<dbReference type="Pfam" id="PF01480">
    <property type="entry name" value="PWI"/>
    <property type="match status" value="1"/>
</dbReference>
<feature type="compositionally biased region" description="Basic and acidic residues" evidence="2">
    <location>
        <begin position="121"/>
        <end position="132"/>
    </location>
</feature>
<feature type="compositionally biased region" description="Basic and acidic residues" evidence="2">
    <location>
        <begin position="450"/>
        <end position="473"/>
    </location>
</feature>